<evidence type="ECO:0000256" key="2">
    <source>
        <dbReference type="SAM" id="SignalP"/>
    </source>
</evidence>
<keyword evidence="4" id="KW-1185">Reference proteome</keyword>
<keyword evidence="3" id="KW-0645">Protease</keyword>
<dbReference type="RefSeq" id="WP_115610399.1">
    <property type="nucleotide sequence ID" value="NZ_UFUW01000001.1"/>
</dbReference>
<feature type="chain" id="PRO_5016582561" evidence="2">
    <location>
        <begin position="20"/>
        <end position="459"/>
    </location>
</feature>
<dbReference type="EMBL" id="UFUW01000001">
    <property type="protein sequence ID" value="SUX17382.1"/>
    <property type="molecule type" value="Genomic_DNA"/>
</dbReference>
<dbReference type="InterPro" id="IPR001940">
    <property type="entry name" value="Peptidase_S1C"/>
</dbReference>
<dbReference type="Pfam" id="PF13365">
    <property type="entry name" value="Trypsin_2"/>
    <property type="match status" value="1"/>
</dbReference>
<feature type="signal peptide" evidence="2">
    <location>
        <begin position="1"/>
        <end position="19"/>
    </location>
</feature>
<name>A0A381DWB0_9GAMM</name>
<accession>A0A381DWB0</accession>
<evidence type="ECO:0000313" key="3">
    <source>
        <dbReference type="EMBL" id="SUX17382.1"/>
    </source>
</evidence>
<dbReference type="PANTHER" id="PTHR43019">
    <property type="entry name" value="SERINE ENDOPROTEASE DEGS"/>
    <property type="match status" value="1"/>
</dbReference>
<feature type="region of interest" description="Disordered" evidence="1">
    <location>
        <begin position="25"/>
        <end position="55"/>
    </location>
</feature>
<dbReference type="Proteomes" id="UP000254572">
    <property type="component" value="Unassembled WGS sequence"/>
</dbReference>
<proteinExistence type="predicted"/>
<keyword evidence="3" id="KW-0378">Hydrolase</keyword>
<dbReference type="Gene3D" id="2.40.10.10">
    <property type="entry name" value="Trypsin-like serine proteases"/>
    <property type="match status" value="2"/>
</dbReference>
<dbReference type="InterPro" id="IPR043504">
    <property type="entry name" value="Peptidase_S1_PA_chymotrypsin"/>
</dbReference>
<gene>
    <name evidence="3" type="primary">degS</name>
    <name evidence="3" type="ORF">NCTC13294_00035</name>
</gene>
<dbReference type="InterPro" id="IPR009003">
    <property type="entry name" value="Peptidase_S1_PA"/>
</dbReference>
<dbReference type="AlphaFoldDB" id="A0A381DWB0"/>
<dbReference type="OrthoDB" id="8581982at2"/>
<keyword evidence="2" id="KW-0732">Signal</keyword>
<dbReference type="EC" id="3.4.21.107" evidence="3"/>
<sequence>MKKLLMFPLAAAMAAAVCAQPLPSAPGGEKPGSAPSEINTGLAADANHPAPPPLLAAQQDTPFSVKALFSSYKPSIYQVRTINTATGQKTSIGSGFVIGDGKMIATNYHVIADAVNKEKHAIEYIATDDKEGQLRLLAVDVVHDLAIVAADHDLGKPFKLGGVPEQGEALYSLGNPGDLGFIIVDGINNGILQKSARSRILFSGAINSGMSGGPTVNKAGEVIGINVESQGNDIGFLVPASHLAELLKQAESGAVNINESIADQLIADNGKYYAPFFKNDWKKATIGHYTVPTEFGGDLRCWDVSPQQELEDLAASESVICQSDRVTYISGDTQVGRMGFVYSNFYAREPMPAARFYHLYSREYRLPYELRSRRDFGDFACTADFVAIGGKPFKTTYCTQPSKKYIKNGEAISDLYLIAAQIGEKQQGFTITMMLTGIQENLGKRVMAHILEQITWQPN</sequence>
<dbReference type="PRINTS" id="PR00834">
    <property type="entry name" value="PROTEASES2C"/>
</dbReference>
<organism evidence="3 4">
    <name type="scientific">Cardiobacterium valvarum</name>
    <dbReference type="NCBI Taxonomy" id="194702"/>
    <lineage>
        <taxon>Bacteria</taxon>
        <taxon>Pseudomonadati</taxon>
        <taxon>Pseudomonadota</taxon>
        <taxon>Gammaproteobacteria</taxon>
        <taxon>Cardiobacteriales</taxon>
        <taxon>Cardiobacteriaceae</taxon>
        <taxon>Cardiobacterium</taxon>
    </lineage>
</organism>
<evidence type="ECO:0000313" key="4">
    <source>
        <dbReference type="Proteomes" id="UP000254572"/>
    </source>
</evidence>
<dbReference type="GO" id="GO:0006508">
    <property type="term" value="P:proteolysis"/>
    <property type="evidence" value="ECO:0007669"/>
    <property type="project" value="UniProtKB-KW"/>
</dbReference>
<protein>
    <submittedName>
        <fullName evidence="3">Serine endoprotease DegS</fullName>
        <ecNumber evidence="3">3.4.21.107</ecNumber>
    </submittedName>
</protein>
<dbReference type="GO" id="GO:0004252">
    <property type="term" value="F:serine-type endopeptidase activity"/>
    <property type="evidence" value="ECO:0007669"/>
    <property type="project" value="InterPro"/>
</dbReference>
<evidence type="ECO:0000256" key="1">
    <source>
        <dbReference type="SAM" id="MobiDB-lite"/>
    </source>
</evidence>
<dbReference type="PANTHER" id="PTHR43019:SF23">
    <property type="entry name" value="PROTEASE DO-LIKE 5, CHLOROPLASTIC"/>
    <property type="match status" value="1"/>
</dbReference>
<dbReference type="SUPFAM" id="SSF50494">
    <property type="entry name" value="Trypsin-like serine proteases"/>
    <property type="match status" value="1"/>
</dbReference>
<reference evidence="3 4" key="1">
    <citation type="submission" date="2018-06" db="EMBL/GenBank/DDBJ databases">
        <authorList>
            <consortium name="Pathogen Informatics"/>
            <person name="Doyle S."/>
        </authorList>
    </citation>
    <scope>NUCLEOTIDE SEQUENCE [LARGE SCALE GENOMIC DNA]</scope>
    <source>
        <strain evidence="3 4">NCTC13294</strain>
    </source>
</reference>